<evidence type="ECO:0000256" key="1">
    <source>
        <dbReference type="ARBA" id="ARBA00000085"/>
    </source>
</evidence>
<dbReference type="CDD" id="cd00075">
    <property type="entry name" value="HATPase"/>
    <property type="match status" value="1"/>
</dbReference>
<dbReference type="InterPro" id="IPR003661">
    <property type="entry name" value="HisK_dim/P_dom"/>
</dbReference>
<evidence type="ECO:0000313" key="16">
    <source>
        <dbReference type="EMBL" id="CUA87723.1"/>
    </source>
</evidence>
<dbReference type="InterPro" id="IPR036097">
    <property type="entry name" value="HisK_dim/P_sf"/>
</dbReference>
<dbReference type="InterPro" id="IPR001789">
    <property type="entry name" value="Sig_transdc_resp-reg_receiver"/>
</dbReference>
<feature type="transmembrane region" description="Helical" evidence="13">
    <location>
        <begin position="61"/>
        <end position="79"/>
    </location>
</feature>
<dbReference type="PRINTS" id="PR00344">
    <property type="entry name" value="BCTRLSENSOR"/>
</dbReference>
<dbReference type="CDD" id="cd00156">
    <property type="entry name" value="REC"/>
    <property type="match status" value="1"/>
</dbReference>
<feature type="transmembrane region" description="Helical" evidence="13">
    <location>
        <begin position="194"/>
        <end position="212"/>
    </location>
</feature>
<comment type="catalytic activity">
    <reaction evidence="1">
        <text>ATP + protein L-histidine = ADP + protein N-phospho-L-histidine.</text>
        <dbReference type="EC" id="2.7.13.3"/>
    </reaction>
</comment>
<proteinExistence type="inferred from homology"/>
<dbReference type="GO" id="GO:0000155">
    <property type="term" value="F:phosphorelay sensor kinase activity"/>
    <property type="evidence" value="ECO:0007669"/>
    <property type="project" value="InterPro"/>
</dbReference>
<dbReference type="Gene3D" id="1.10.287.130">
    <property type="match status" value="1"/>
</dbReference>
<dbReference type="InterPro" id="IPR003594">
    <property type="entry name" value="HATPase_dom"/>
</dbReference>
<dbReference type="OrthoDB" id="9764438at2"/>
<dbReference type="PANTHER" id="PTHR43047">
    <property type="entry name" value="TWO-COMPONENT HISTIDINE PROTEIN KINASE"/>
    <property type="match status" value="1"/>
</dbReference>
<dbReference type="AlphaFoldDB" id="A0A0K6H9Q2"/>
<dbReference type="Pfam" id="PF02518">
    <property type="entry name" value="HATPase_c"/>
    <property type="match status" value="1"/>
</dbReference>
<evidence type="ECO:0000313" key="17">
    <source>
        <dbReference type="Proteomes" id="UP000182598"/>
    </source>
</evidence>
<dbReference type="Pfam" id="PF12860">
    <property type="entry name" value="PAS_7"/>
    <property type="match status" value="1"/>
</dbReference>
<keyword evidence="6" id="KW-0808">Transferase</keyword>
<keyword evidence="7 13" id="KW-0812">Transmembrane</keyword>
<keyword evidence="12" id="KW-0175">Coiled coil</keyword>
<dbReference type="EMBL" id="CYHB01000006">
    <property type="protein sequence ID" value="CUA87723.1"/>
    <property type="molecule type" value="Genomic_DNA"/>
</dbReference>
<dbReference type="PROSITE" id="PS50109">
    <property type="entry name" value="HIS_KIN"/>
    <property type="match status" value="1"/>
</dbReference>
<dbReference type="FunFam" id="3.30.565.10:FF:000049">
    <property type="entry name" value="Two-component sensor histidine kinase"/>
    <property type="match status" value="1"/>
</dbReference>
<dbReference type="CDD" id="cd10322">
    <property type="entry name" value="SLC5sbd"/>
    <property type="match status" value="1"/>
</dbReference>
<feature type="transmembrane region" description="Helical" evidence="13">
    <location>
        <begin position="470"/>
        <end position="491"/>
    </location>
</feature>
<name>A0A0K6H9Q2_9GAMM</name>
<dbReference type="InterPro" id="IPR004358">
    <property type="entry name" value="Sig_transdc_His_kin-like_C"/>
</dbReference>
<dbReference type="SUPFAM" id="SSF52172">
    <property type="entry name" value="CheY-like"/>
    <property type="match status" value="1"/>
</dbReference>
<evidence type="ECO:0000259" key="14">
    <source>
        <dbReference type="PROSITE" id="PS50109"/>
    </source>
</evidence>
<dbReference type="Gene3D" id="3.30.565.10">
    <property type="entry name" value="Histidine kinase-like ATPase, C-terminal domain"/>
    <property type="match status" value="1"/>
</dbReference>
<dbReference type="SUPFAM" id="SSF55874">
    <property type="entry name" value="ATPase domain of HSP90 chaperone/DNA topoisomerase II/histidine kinase"/>
    <property type="match status" value="1"/>
</dbReference>
<evidence type="ECO:0000256" key="13">
    <source>
        <dbReference type="SAM" id="Phobius"/>
    </source>
</evidence>
<evidence type="ECO:0000256" key="8">
    <source>
        <dbReference type="ARBA" id="ARBA00022777"/>
    </source>
</evidence>
<feature type="transmembrane region" description="Helical" evidence="13">
    <location>
        <begin position="406"/>
        <end position="431"/>
    </location>
</feature>
<dbReference type="InterPro" id="IPR035965">
    <property type="entry name" value="PAS-like_dom_sf"/>
</dbReference>
<evidence type="ECO:0000256" key="5">
    <source>
        <dbReference type="ARBA" id="ARBA00022553"/>
    </source>
</evidence>
<sequence length="1128" mass="125264">MLSTGAAILLAIAYIAVLYSIAYRGERKPPNQVKPYRYAFAQGIHCTTWAFYGTITQSAFYGWSVAPTYVGAMAVFLFAHRIQMRLLHVCKQQNLTSIADVISHRYGKSPTLAVAVALIALIGIVPYIALQLRAISGSFATVTGLADKPVPWFGDVAALVALAMMMFAILFGTRRMSLAEQHSGLMDAVAFESVVKLLAFMAVGIFISYSMFDGVADIFLQAAQTQAVNAVLQGQTSGGFVYLTHIFLGAVSMFCLPRQFHVSYIENTDPEELRTARWAFPLYLFAINLFILPIALAGLLLVPEAASSDAFMLVILQQSDSVVMTVIAFIGGLASATSMVIIATLALSIMMSNDVVMPIWLRNTRRKLRNVTFTPKRILRIRRTTISIIIILAFGFHKLTESSLPLVNAGLLSLALLAQLAPALLGGLVWLRGSKLGASLGILAGTSLWAWLLFLPSIQLNRGLSDLQLSYGVLLSLGANLVLYMLVSWLSPTRTIDQQQRRLFTDPTGGHPELYQHQPISWGRLRQLLARFFDSLELERLSERLHQDLSTAPADELVPSALLARIERELSAVIGTAASRILLDTVTQQPSVPIAQVVTWATEASQLYKFNRELLQASVENIPQGISVIDQDLRLVAWNHRYVEVFQYPAGFLQAGMPVADLLRYNAQRGLIRTDVAADIEDEVSKRLDYLRQGSAYRYQRQQGEHVIELQGAPMPGGGFVTTYTDITDLVQAQRALEQANAELEQRVAERTSELVVAKQAEEQAHQSKSRFFAAVSHDLMQPFNAATLFCDMLTQRLHDEPAKLARQIQQSLANAEELLTMLLEMTRLEAGNLPVNYQQVHLHEVIQPLVESQRIIAAEKGVTIDYVATRLTLQTDRKMISRIIQNLISNAVRYTEHGKVLIGVRRTKQGAQLHIIDTGCGIPSDQRDKIFKEFHQVEQAGENPGLGLGLAIVERMCRLLNIPISLNSEVGRGTTFSLTFTEVTWQRQLAKPRRSAVGANDSFLKHRTIWLLDNDAAVLQAMTQLLESWGATVHSAANREQLPWQLNRPDLVVFDYHLEQYDTGIDVLRVVRNAFANEQVPAIINSADPDETVREQVISEQALFIPKPIKVAALKRLIKRLLHDSAH</sequence>
<dbReference type="Gene3D" id="3.30.450.20">
    <property type="entry name" value="PAS domain"/>
    <property type="match status" value="1"/>
</dbReference>
<evidence type="ECO:0000256" key="9">
    <source>
        <dbReference type="ARBA" id="ARBA00022989"/>
    </source>
</evidence>
<keyword evidence="10 13" id="KW-0472">Membrane</keyword>
<feature type="transmembrane region" description="Helical" evidence="13">
    <location>
        <begin position="322"/>
        <end position="347"/>
    </location>
</feature>
<feature type="transmembrane region" description="Helical" evidence="13">
    <location>
        <begin position="35"/>
        <end position="55"/>
    </location>
</feature>
<dbReference type="GO" id="GO:0022857">
    <property type="term" value="F:transmembrane transporter activity"/>
    <property type="evidence" value="ECO:0007669"/>
    <property type="project" value="InterPro"/>
</dbReference>
<evidence type="ECO:0000256" key="3">
    <source>
        <dbReference type="ARBA" id="ARBA00006434"/>
    </source>
</evidence>
<dbReference type="InterPro" id="IPR005467">
    <property type="entry name" value="His_kinase_dom"/>
</dbReference>
<dbReference type="InterPro" id="IPR038377">
    <property type="entry name" value="Na/Glc_symporter_sf"/>
</dbReference>
<dbReference type="PANTHER" id="PTHR43047:SF9">
    <property type="entry name" value="HISTIDINE KINASE"/>
    <property type="match status" value="1"/>
</dbReference>
<evidence type="ECO:0000256" key="7">
    <source>
        <dbReference type="ARBA" id="ARBA00022692"/>
    </source>
</evidence>
<dbReference type="Gene3D" id="1.20.1730.10">
    <property type="entry name" value="Sodium/glucose cotransporter"/>
    <property type="match status" value="1"/>
</dbReference>
<feature type="transmembrane region" description="Helical" evidence="13">
    <location>
        <begin position="384"/>
        <end position="400"/>
    </location>
</feature>
<gene>
    <name evidence="16" type="ORF">Ga0061064_1888</name>
</gene>
<feature type="transmembrane region" description="Helical" evidence="13">
    <location>
        <begin position="239"/>
        <end position="257"/>
    </location>
</feature>
<feature type="domain" description="Response regulatory" evidence="15">
    <location>
        <begin position="1009"/>
        <end position="1123"/>
    </location>
</feature>
<evidence type="ECO:0000256" key="6">
    <source>
        <dbReference type="ARBA" id="ARBA00022679"/>
    </source>
</evidence>
<dbReference type="PROSITE" id="PS50110">
    <property type="entry name" value="RESPONSE_REGULATORY"/>
    <property type="match status" value="1"/>
</dbReference>
<dbReference type="CDD" id="cd00082">
    <property type="entry name" value="HisKA"/>
    <property type="match status" value="1"/>
</dbReference>
<feature type="modified residue" description="4-aspartylphosphate" evidence="11">
    <location>
        <position position="1056"/>
    </location>
</feature>
<dbReference type="SUPFAM" id="SSF47384">
    <property type="entry name" value="Homodimeric domain of signal transducing histidine kinase"/>
    <property type="match status" value="1"/>
</dbReference>
<keyword evidence="5 11" id="KW-0597">Phosphoprotein</keyword>
<organism evidence="16 17">
    <name type="scientific">Pseudidiomarina woesei</name>
    <dbReference type="NCBI Taxonomy" id="1381080"/>
    <lineage>
        <taxon>Bacteria</taxon>
        <taxon>Pseudomonadati</taxon>
        <taxon>Pseudomonadota</taxon>
        <taxon>Gammaproteobacteria</taxon>
        <taxon>Alteromonadales</taxon>
        <taxon>Idiomarinaceae</taxon>
        <taxon>Pseudidiomarina</taxon>
    </lineage>
</organism>
<feature type="transmembrane region" description="Helical" evidence="13">
    <location>
        <begin position="150"/>
        <end position="173"/>
    </location>
</feature>
<keyword evidence="8" id="KW-0418">Kinase</keyword>
<protein>
    <recommendedName>
        <fullName evidence="4">histidine kinase</fullName>
        <ecNumber evidence="4">2.7.13.3</ecNumber>
    </recommendedName>
</protein>
<comment type="similarity">
    <text evidence="3">Belongs to the sodium:solute symporter (SSF) (TC 2.A.21) family.</text>
</comment>
<reference evidence="17" key="1">
    <citation type="submission" date="2015-08" db="EMBL/GenBank/DDBJ databases">
        <authorList>
            <person name="Varghese N."/>
        </authorList>
    </citation>
    <scope>NUCLEOTIDE SEQUENCE [LARGE SCALE GENOMIC DNA]</scope>
    <source>
        <strain evidence="17">DSM 27808</strain>
    </source>
</reference>
<dbReference type="GO" id="GO:0009927">
    <property type="term" value="F:histidine phosphotransfer kinase activity"/>
    <property type="evidence" value="ECO:0007669"/>
    <property type="project" value="TreeGrafter"/>
</dbReference>
<feature type="transmembrane region" description="Helical" evidence="13">
    <location>
        <begin position="438"/>
        <end position="458"/>
    </location>
</feature>
<keyword evidence="17" id="KW-1185">Reference proteome</keyword>
<dbReference type="InterPro" id="IPR011006">
    <property type="entry name" value="CheY-like_superfamily"/>
</dbReference>
<dbReference type="SMART" id="SM00388">
    <property type="entry name" value="HisKA"/>
    <property type="match status" value="1"/>
</dbReference>
<feature type="domain" description="Histidine kinase" evidence="14">
    <location>
        <begin position="775"/>
        <end position="985"/>
    </location>
</feature>
<feature type="coiled-coil region" evidence="12">
    <location>
        <begin position="727"/>
        <end position="761"/>
    </location>
</feature>
<dbReference type="InterPro" id="IPR036890">
    <property type="entry name" value="HATPase_C_sf"/>
</dbReference>
<dbReference type="Gene3D" id="3.40.50.2300">
    <property type="match status" value="1"/>
</dbReference>
<evidence type="ECO:0000259" key="15">
    <source>
        <dbReference type="PROSITE" id="PS50110"/>
    </source>
</evidence>
<dbReference type="PROSITE" id="PS50283">
    <property type="entry name" value="NA_SOLUT_SYMP_3"/>
    <property type="match status" value="1"/>
</dbReference>
<dbReference type="EC" id="2.7.13.3" evidence="4"/>
<evidence type="ECO:0000256" key="11">
    <source>
        <dbReference type="PROSITE-ProRule" id="PRU00169"/>
    </source>
</evidence>
<dbReference type="InterPro" id="IPR001734">
    <property type="entry name" value="Na/solute_symporter"/>
</dbReference>
<dbReference type="Proteomes" id="UP000182598">
    <property type="component" value="Unassembled WGS sequence"/>
</dbReference>
<evidence type="ECO:0000256" key="2">
    <source>
        <dbReference type="ARBA" id="ARBA00004141"/>
    </source>
</evidence>
<keyword evidence="9 13" id="KW-1133">Transmembrane helix</keyword>
<dbReference type="Pfam" id="PF00512">
    <property type="entry name" value="HisKA"/>
    <property type="match status" value="1"/>
</dbReference>
<feature type="transmembrane region" description="Helical" evidence="13">
    <location>
        <begin position="112"/>
        <end position="130"/>
    </location>
</feature>
<dbReference type="SMART" id="SM00448">
    <property type="entry name" value="REC"/>
    <property type="match status" value="1"/>
</dbReference>
<dbReference type="SMART" id="SM00387">
    <property type="entry name" value="HATPase_c"/>
    <property type="match status" value="1"/>
</dbReference>
<comment type="subcellular location">
    <subcellularLocation>
        <location evidence="2">Membrane</location>
        <topology evidence="2">Multi-pass membrane protein</topology>
    </subcellularLocation>
</comment>
<dbReference type="SUPFAM" id="SSF55785">
    <property type="entry name" value="PYP-like sensor domain (PAS domain)"/>
    <property type="match status" value="1"/>
</dbReference>
<accession>A0A0K6H9Q2</accession>
<dbReference type="Pfam" id="PF00072">
    <property type="entry name" value="Response_reg"/>
    <property type="match status" value="1"/>
</dbReference>
<feature type="transmembrane region" description="Helical" evidence="13">
    <location>
        <begin position="6"/>
        <end position="23"/>
    </location>
</feature>
<evidence type="ECO:0000256" key="10">
    <source>
        <dbReference type="ARBA" id="ARBA00023136"/>
    </source>
</evidence>
<feature type="transmembrane region" description="Helical" evidence="13">
    <location>
        <begin position="278"/>
        <end position="302"/>
    </location>
</feature>
<evidence type="ECO:0000256" key="12">
    <source>
        <dbReference type="SAM" id="Coils"/>
    </source>
</evidence>
<evidence type="ECO:0000256" key="4">
    <source>
        <dbReference type="ARBA" id="ARBA00012438"/>
    </source>
</evidence>
<dbReference type="GO" id="GO:0005886">
    <property type="term" value="C:plasma membrane"/>
    <property type="evidence" value="ECO:0007669"/>
    <property type="project" value="TreeGrafter"/>
</dbReference>
<dbReference type="RefSeq" id="WP_055439538.1">
    <property type="nucleotide sequence ID" value="NZ_CYHB01000006.1"/>
</dbReference>